<keyword evidence="6" id="KW-1185">Reference proteome</keyword>
<keyword evidence="3" id="KW-0175">Coiled coil</keyword>
<reference evidence="5 6" key="1">
    <citation type="submission" date="2020-06" db="EMBL/GenBank/DDBJ databases">
        <authorList>
            <person name="Li R."/>
            <person name="Bekaert M."/>
        </authorList>
    </citation>
    <scope>NUCLEOTIDE SEQUENCE [LARGE SCALE GENOMIC DNA]</scope>
    <source>
        <strain evidence="6">wild</strain>
    </source>
</reference>
<dbReference type="SMART" id="SM00028">
    <property type="entry name" value="TPR"/>
    <property type="match status" value="4"/>
</dbReference>
<dbReference type="OrthoDB" id="2325716at2759"/>
<dbReference type="InterPro" id="IPR025139">
    <property type="entry name" value="DUF4062"/>
</dbReference>
<dbReference type="SMART" id="SM01198">
    <property type="entry name" value="FBA"/>
    <property type="match status" value="1"/>
</dbReference>
<dbReference type="InterPro" id="IPR027417">
    <property type="entry name" value="P-loop_NTPase"/>
</dbReference>
<feature type="domain" description="FBA" evidence="4">
    <location>
        <begin position="751"/>
        <end position="935"/>
    </location>
</feature>
<organism evidence="5 6">
    <name type="scientific">Mytilus coruscus</name>
    <name type="common">Sea mussel</name>
    <dbReference type="NCBI Taxonomy" id="42192"/>
    <lineage>
        <taxon>Eukaryota</taxon>
        <taxon>Metazoa</taxon>
        <taxon>Spiralia</taxon>
        <taxon>Lophotrochozoa</taxon>
        <taxon>Mollusca</taxon>
        <taxon>Bivalvia</taxon>
        <taxon>Autobranchia</taxon>
        <taxon>Pteriomorphia</taxon>
        <taxon>Mytilida</taxon>
        <taxon>Mytiloidea</taxon>
        <taxon>Mytilidae</taxon>
        <taxon>Mytilinae</taxon>
        <taxon>Mytilus</taxon>
    </lineage>
</organism>
<dbReference type="Gene3D" id="3.40.50.300">
    <property type="entry name" value="P-loop containing nucleotide triphosphate hydrolases"/>
    <property type="match status" value="1"/>
</dbReference>
<dbReference type="Gene3D" id="2.60.120.260">
    <property type="entry name" value="Galactose-binding domain-like"/>
    <property type="match status" value="1"/>
</dbReference>
<dbReference type="Pfam" id="PF04300">
    <property type="entry name" value="FBA"/>
    <property type="match status" value="1"/>
</dbReference>
<dbReference type="SUPFAM" id="SSF49785">
    <property type="entry name" value="Galactose-binding domain-like"/>
    <property type="match status" value="1"/>
</dbReference>
<evidence type="ECO:0000256" key="2">
    <source>
        <dbReference type="PROSITE-ProRule" id="PRU00339"/>
    </source>
</evidence>
<keyword evidence="2" id="KW-0802">TPR repeat</keyword>
<evidence type="ECO:0000259" key="4">
    <source>
        <dbReference type="PROSITE" id="PS51114"/>
    </source>
</evidence>
<dbReference type="GO" id="GO:0080008">
    <property type="term" value="C:Cul4-RING E3 ubiquitin ligase complex"/>
    <property type="evidence" value="ECO:0007669"/>
    <property type="project" value="TreeGrafter"/>
</dbReference>
<dbReference type="PANTHER" id="PTHR19860">
    <property type="entry name" value="DDB1- AND CUL4-ASSOCIATED FACTOR 12-RELATED"/>
    <property type="match status" value="1"/>
</dbReference>
<dbReference type="InterPro" id="IPR011990">
    <property type="entry name" value="TPR-like_helical_dom_sf"/>
</dbReference>
<gene>
    <name evidence="5" type="ORF">MCOR_53814</name>
</gene>
<dbReference type="InterPro" id="IPR019734">
    <property type="entry name" value="TPR_rpt"/>
</dbReference>
<dbReference type="SUPFAM" id="SSF52540">
    <property type="entry name" value="P-loop containing nucleoside triphosphate hydrolases"/>
    <property type="match status" value="1"/>
</dbReference>
<dbReference type="PROSITE" id="PS51114">
    <property type="entry name" value="FBA"/>
    <property type="match status" value="1"/>
</dbReference>
<evidence type="ECO:0000313" key="5">
    <source>
        <dbReference type="EMBL" id="CAC5421722.1"/>
    </source>
</evidence>
<evidence type="ECO:0000313" key="6">
    <source>
        <dbReference type="Proteomes" id="UP000507470"/>
    </source>
</evidence>
<dbReference type="Proteomes" id="UP000507470">
    <property type="component" value="Unassembled WGS sequence"/>
</dbReference>
<dbReference type="InterPro" id="IPR007397">
    <property type="entry name" value="F-box-assoc_dom"/>
</dbReference>
<accession>A0A6J8EPL4</accession>
<evidence type="ECO:0000256" key="3">
    <source>
        <dbReference type="SAM" id="Coils"/>
    </source>
</evidence>
<dbReference type="PANTHER" id="PTHR19860:SF17">
    <property type="entry name" value="FBA DOMAIN-CONTAINING PROTEIN"/>
    <property type="match status" value="1"/>
</dbReference>
<dbReference type="PROSITE" id="PS50005">
    <property type="entry name" value="TPR"/>
    <property type="match status" value="1"/>
</dbReference>
<dbReference type="EMBL" id="CACVKT020009374">
    <property type="protein sequence ID" value="CAC5421722.1"/>
    <property type="molecule type" value="Genomic_DNA"/>
</dbReference>
<name>A0A6J8EPL4_MYTCO</name>
<dbReference type="Pfam" id="PF13424">
    <property type="entry name" value="TPR_12"/>
    <property type="match status" value="1"/>
</dbReference>
<dbReference type="Pfam" id="PF05729">
    <property type="entry name" value="NACHT"/>
    <property type="match status" value="1"/>
</dbReference>
<sequence>MGSGGSRKATPTVLKGYRREISNVSLMKVRQKKVVRIDEGGAETTSNTTSTNAKVIVSCTNKLENNLSNNSEEKTETVDMEASKSILKMEEGKTKTKGETKTIHDSDFIKTIYCSTTSEYPLHNFGKIDYNVNAYHGGRTAMYFVSTTSIYYNTELFLVRSGYDGNHVQFKLLSKIVPSPSVFYEDQTNSYKVDEEGMLIADCYHDNNHIMLLTNDSNYGNLRNGVFEEIQENNSSVEFPLNVNGGRNERGSGITLILCSGGKGDESINTLYLILSETEGNKFHSKAISGEDKYEFSVNEDGCLCVNGPAGSRFGLWHNRDNLTATPTLTSHTFVSQTQCLDGIESFLLMENVKEHAAIVVLCSNSNGMEDSTVSSVYHLVIKDGNLVATNEISGCHGTNYKKSNLWNFKVIDGCLLASGPTGPCRYGVLSNIIASKEELQKSCKQDFCLATGESTKTKGNIEVTLEEIKGYVNKPSEICVMLDHKIIQLIPIDELSQQNGSYSFKYLWKEDEGDVGHYLVRVFAIRKHVRSMYDNNSIYQNVRLRILKVSVRGEDIYIELTDSPRSLIRQKPGVIYALNVASPVYQDMNDIVYSSEFSLFANFDPTFEMGTQCKAAGMPKRMANLPASLLKTNDGFLYTRARRAEQFNEFDHRFTYKINDLPNGTFKLRLHLTQPTIHLEINGKDVNDEVHQKIKDSMEAGDLKSTTAYYVDINVEITENYYLCAFALLDNSYKDKAIAESQLKEEDQEKHRLADKALPMNITVTRKEITVVGWSPNLLKNASGENKDLKHWNTSGDIRVCDASGYGTEACFKTSHMWSGKYQEVNLLDHFAAEYLDTAPDIQVSEWYKQGHCSGGFYCFTAQLMSDDGQVIKEYTTGELGSLTNNDWQEASVTFSAYGSGVRIVTFSSKGKDDKYWTGYFGPYISAAGIRVKKESKPAKDDSFSDIDQTNVSTKRSSLEKMVTNILTSNQSMFEDLVDDKHLPVDQEFEKQTDMSNELAFGWKGGKKQTHKKREIRVFVSSTFRDFTMEREAIIKKAFRDINRLCVDRGVFFTYVDLRWGITTEQTNDGKTIAICLQEAKRCRPYFICLMGDRFGWSQTEEKKDETLNMTFDYAIENNPNLKWIDNYRYNTSVTQLEIFHGVLNNPDDVKDKCFFYFRDLPSQDDVSPELYKRLVSESEWHKKQQDYLKSLVQQHKKISVKKFKQADEVSELIKQDLKGCVDQEFPIGSELTKLEQQGEAHAAFASQRCRVYIGNQNYFTEINKHRSQNISQPFIILGESGCGKSALVANWAKQVEDSEKDTFIFLHFIGSSADSAHYIKMIRRLFEEMKIFFNFDMQIPSSDTVLVHEIGKWLRMAGSLTKCVIVFDAINQLDDGSGIGESTEHDLLWIPSEIPPNVFLLISTLPGRAMNACIEAGWPSMRVRPLQESQKMQIITDYLEGIYGKTLTTEQKEMIINVKQTSNPLYLKSLLDEVRMFGSFRTLTNKISEYLSAESPQDLFAKILERLEEEFEKGQTPRKDLVRDATTALWCSNRGMSESELVELLDIPSAIWSPFYISLYENLVNRNGILNFFHDHLRQAVERKYIPTHEAKVKGYLCLADFHAAKDTSDRTVEELPFLLTKAGQLDRLKETITDLEVFYRLSDNEDGIFELIKAWKTLGGFDLSEEAYMSKVQKIPKEDILQNSTYFCKLYSRLGNFFLIIGIMEAAKKIFKTLIKQLELNYGESHGTVVYNVHDHTWKYRCKHPDVIKGLHELGTVYSKLGEYDKAVRVYIDAINRQNRVTTPTQKLQLCEGLLGLSSVYIQKEDMLEAKKLMLRALELATFVLGKKHNFVAAIFTRLGQLSYKQGRVDEALAYCLHDLKVTRSEVGTNHPRTAIVLNEIGLIYDDKNDTMAPQLYEAALSIFLETYGKNFLGTGTIRYNLGAFYFGTNHFAKAKYQFTESYRVYVLFLGEDHPETKAVKQALDAVSSMASDE</sequence>
<feature type="coiled-coil region" evidence="3">
    <location>
        <begin position="730"/>
        <end position="757"/>
    </location>
</feature>
<dbReference type="Gene3D" id="1.25.40.10">
    <property type="entry name" value="Tetratricopeptide repeat domain"/>
    <property type="match status" value="2"/>
</dbReference>
<keyword evidence="1" id="KW-0677">Repeat</keyword>
<dbReference type="Pfam" id="PF13271">
    <property type="entry name" value="DUF4062"/>
    <property type="match status" value="1"/>
</dbReference>
<dbReference type="InterPro" id="IPR008979">
    <property type="entry name" value="Galactose-bd-like_sf"/>
</dbReference>
<dbReference type="Pfam" id="PF13176">
    <property type="entry name" value="TPR_7"/>
    <property type="match status" value="1"/>
</dbReference>
<feature type="repeat" description="TPR" evidence="2">
    <location>
        <begin position="1751"/>
        <end position="1784"/>
    </location>
</feature>
<evidence type="ECO:0000256" key="1">
    <source>
        <dbReference type="ARBA" id="ARBA00022737"/>
    </source>
</evidence>
<dbReference type="SUPFAM" id="SSF48452">
    <property type="entry name" value="TPR-like"/>
    <property type="match status" value="1"/>
</dbReference>
<proteinExistence type="predicted"/>
<dbReference type="InterPro" id="IPR051191">
    <property type="entry name" value="DCAF12"/>
</dbReference>
<dbReference type="InterPro" id="IPR007111">
    <property type="entry name" value="NACHT_NTPase"/>
</dbReference>
<protein>
    <submittedName>
        <fullName evidence="5">NPHP3</fullName>
    </submittedName>
</protein>